<dbReference type="InterPro" id="IPR000835">
    <property type="entry name" value="HTH_MarR-typ"/>
</dbReference>
<dbReference type="EMBL" id="JACCBD010000001">
    <property type="protein sequence ID" value="NYD28443.1"/>
    <property type="molecule type" value="Genomic_DNA"/>
</dbReference>
<dbReference type="Gene3D" id="1.10.10.10">
    <property type="entry name" value="Winged helix-like DNA-binding domain superfamily/Winged helix DNA-binding domain"/>
    <property type="match status" value="1"/>
</dbReference>
<dbReference type="PANTHER" id="PTHR39515">
    <property type="entry name" value="CONSERVED PROTEIN"/>
    <property type="match status" value="1"/>
</dbReference>
<feature type="domain" description="HTH marR-type" evidence="1">
    <location>
        <begin position="13"/>
        <end position="149"/>
    </location>
</feature>
<dbReference type="SUPFAM" id="SSF46785">
    <property type="entry name" value="Winged helix' DNA-binding domain"/>
    <property type="match status" value="1"/>
</dbReference>
<dbReference type="AlphaFoldDB" id="A0A852R139"/>
<evidence type="ECO:0000313" key="3">
    <source>
        <dbReference type="Proteomes" id="UP000586095"/>
    </source>
</evidence>
<dbReference type="InterPro" id="IPR036388">
    <property type="entry name" value="WH-like_DNA-bd_sf"/>
</dbReference>
<evidence type="ECO:0000259" key="1">
    <source>
        <dbReference type="PROSITE" id="PS50995"/>
    </source>
</evidence>
<proteinExistence type="predicted"/>
<dbReference type="Proteomes" id="UP000586095">
    <property type="component" value="Unassembled WGS sequence"/>
</dbReference>
<name>A0A852R139_9MICO</name>
<dbReference type="GO" id="GO:0003700">
    <property type="term" value="F:DNA-binding transcription factor activity"/>
    <property type="evidence" value="ECO:0007669"/>
    <property type="project" value="InterPro"/>
</dbReference>
<dbReference type="Pfam" id="PF01047">
    <property type="entry name" value="MarR"/>
    <property type="match status" value="1"/>
</dbReference>
<reference evidence="2 3" key="1">
    <citation type="submission" date="2020-07" db="EMBL/GenBank/DDBJ databases">
        <title>Sequencing the genomes of 1000 actinobacteria strains.</title>
        <authorList>
            <person name="Klenk H.-P."/>
        </authorList>
    </citation>
    <scope>NUCLEOTIDE SEQUENCE [LARGE SCALE GENOMIC DNA]</scope>
    <source>
        <strain evidence="2 3">DSM 17380</strain>
    </source>
</reference>
<dbReference type="RefSeq" id="WP_185988057.1">
    <property type="nucleotide sequence ID" value="NZ_BAAALZ010000004.1"/>
</dbReference>
<dbReference type="PANTHER" id="PTHR39515:SF2">
    <property type="entry name" value="HTH-TYPE TRANSCRIPTIONAL REGULATOR RV0880"/>
    <property type="match status" value="1"/>
</dbReference>
<dbReference type="InterPro" id="IPR036390">
    <property type="entry name" value="WH_DNA-bd_sf"/>
</dbReference>
<dbReference type="InterPro" id="IPR052526">
    <property type="entry name" value="HTH-type_Bedaq_tolerance"/>
</dbReference>
<dbReference type="PROSITE" id="PS50995">
    <property type="entry name" value="HTH_MARR_2"/>
    <property type="match status" value="1"/>
</dbReference>
<dbReference type="GO" id="GO:0003677">
    <property type="term" value="F:DNA binding"/>
    <property type="evidence" value="ECO:0007669"/>
    <property type="project" value="UniProtKB-KW"/>
</dbReference>
<gene>
    <name evidence="2" type="ORF">BJ960_003246</name>
</gene>
<organism evidence="2 3">
    <name type="scientific">Leucobacter aridicollis</name>
    <dbReference type="NCBI Taxonomy" id="283878"/>
    <lineage>
        <taxon>Bacteria</taxon>
        <taxon>Bacillati</taxon>
        <taxon>Actinomycetota</taxon>
        <taxon>Actinomycetes</taxon>
        <taxon>Micrococcales</taxon>
        <taxon>Microbacteriaceae</taxon>
        <taxon>Leucobacter</taxon>
    </lineage>
</organism>
<sequence length="149" mass="16015">MTEPQTHQPTPEHGALALDLVRSAARFTRSSSRIPGVTYSSIAWRVLADLERDGASRITELAQTQRVTQPTMTTLVQRLEGEGWVVRAPDARDGRATLVSVTDAGVSALAAYREGAAALVTPVLTRLSDADRAVLARAAELMLHIADEV</sequence>
<accession>A0A852R139</accession>
<comment type="caution">
    <text evidence="2">The sequence shown here is derived from an EMBL/GenBank/DDBJ whole genome shotgun (WGS) entry which is preliminary data.</text>
</comment>
<keyword evidence="2" id="KW-0238">DNA-binding</keyword>
<evidence type="ECO:0000313" key="2">
    <source>
        <dbReference type="EMBL" id="NYD28443.1"/>
    </source>
</evidence>
<keyword evidence="3" id="KW-1185">Reference proteome</keyword>
<protein>
    <submittedName>
        <fullName evidence="2">DNA-binding MarR family transcriptional regulator</fullName>
    </submittedName>
</protein>
<dbReference type="SMART" id="SM00347">
    <property type="entry name" value="HTH_MARR"/>
    <property type="match status" value="1"/>
</dbReference>